<dbReference type="AlphaFoldDB" id="A0A1G7Y589"/>
<feature type="transmembrane region" description="Helical" evidence="1">
    <location>
        <begin position="67"/>
        <end position="89"/>
    </location>
</feature>
<evidence type="ECO:0000256" key="1">
    <source>
        <dbReference type="SAM" id="Phobius"/>
    </source>
</evidence>
<feature type="transmembrane region" description="Helical" evidence="1">
    <location>
        <begin position="28"/>
        <end position="46"/>
    </location>
</feature>
<keyword evidence="1" id="KW-1133">Transmembrane helix</keyword>
<keyword evidence="1" id="KW-0472">Membrane</keyword>
<reference evidence="2 3" key="1">
    <citation type="submission" date="2016-10" db="EMBL/GenBank/DDBJ databases">
        <authorList>
            <person name="de Groot N.N."/>
        </authorList>
    </citation>
    <scope>NUCLEOTIDE SEQUENCE [LARGE SCALE GENOMIC DNA]</scope>
    <source>
        <strain evidence="2 3">DSM 23142</strain>
    </source>
</reference>
<accession>A0A1G7Y589</accession>
<feature type="transmembrane region" description="Helical" evidence="1">
    <location>
        <begin position="127"/>
        <end position="149"/>
    </location>
</feature>
<sequence>MYGTIAVSGLIAVTSTKTETSAIVLVKVAATVIIFWAAHVFAGTVARMGEKDGADSHVGFRTALRGSLTYSLGMLSSAAIPALILLAGTTRLIPDELANDLALWSSVIILLFLGYVAFLLRGSSQIIRIVGALATASFGLAFVALKAFVQ</sequence>
<name>A0A1G7Y589_9MICO</name>
<dbReference type="Proteomes" id="UP000199009">
    <property type="component" value="Chromosome I"/>
</dbReference>
<protein>
    <submittedName>
        <fullName evidence="2">Uncharacterized protein</fullName>
    </submittedName>
</protein>
<evidence type="ECO:0000313" key="3">
    <source>
        <dbReference type="Proteomes" id="UP000199009"/>
    </source>
</evidence>
<gene>
    <name evidence="2" type="ORF">SAMN04489810_1636</name>
</gene>
<keyword evidence="3" id="KW-1185">Reference proteome</keyword>
<dbReference type="EMBL" id="LT629692">
    <property type="protein sequence ID" value="SDG91523.1"/>
    <property type="molecule type" value="Genomic_DNA"/>
</dbReference>
<feature type="transmembrane region" description="Helical" evidence="1">
    <location>
        <begin position="101"/>
        <end position="120"/>
    </location>
</feature>
<proteinExistence type="predicted"/>
<keyword evidence="1" id="KW-0812">Transmembrane</keyword>
<organism evidence="2 3">
    <name type="scientific">Microbacterium pygmaeum</name>
    <dbReference type="NCBI Taxonomy" id="370764"/>
    <lineage>
        <taxon>Bacteria</taxon>
        <taxon>Bacillati</taxon>
        <taxon>Actinomycetota</taxon>
        <taxon>Actinomycetes</taxon>
        <taxon>Micrococcales</taxon>
        <taxon>Microbacteriaceae</taxon>
        <taxon>Microbacterium</taxon>
    </lineage>
</organism>
<evidence type="ECO:0000313" key="2">
    <source>
        <dbReference type="EMBL" id="SDG91523.1"/>
    </source>
</evidence>